<dbReference type="PROSITE" id="PS51819">
    <property type="entry name" value="VOC"/>
    <property type="match status" value="1"/>
</dbReference>
<sequence length="121" mass="13735">MAKVLGLGGVFFKAKDTKKLSDWYHDVLGIDMGEYGASFKPESMPEKGYTVFSLFKQETEYFAPSKQEYMINFVVDDLLGLLIKIEANGGVICGKPEEYDYGKFGWFLDPEGNKVELWQPL</sequence>
<dbReference type="InterPro" id="IPR052164">
    <property type="entry name" value="Anthracycline_SecMetBiosynth"/>
</dbReference>
<dbReference type="PANTHER" id="PTHR33993:SF5">
    <property type="entry name" value="GLYOXALASE"/>
    <property type="match status" value="1"/>
</dbReference>
<reference evidence="2 3" key="1">
    <citation type="submission" date="2023-10" db="EMBL/GenBank/DDBJ databases">
        <title>Psychrosphaera aquimaarina strain SW33 isolated from seawater.</title>
        <authorList>
            <person name="Bayburt H."/>
            <person name="Kim J.M."/>
            <person name="Choi B.J."/>
            <person name="Jeon C.O."/>
        </authorList>
    </citation>
    <scope>NUCLEOTIDE SEQUENCE [LARGE SCALE GENOMIC DNA]</scope>
    <source>
        <strain evidence="2 3">KCTC 52743</strain>
    </source>
</reference>
<name>A0ABU3R468_9GAMM</name>
<dbReference type="InterPro" id="IPR029068">
    <property type="entry name" value="Glyas_Bleomycin-R_OHBP_Dase"/>
</dbReference>
<comment type="caution">
    <text evidence="2">The sequence shown here is derived from an EMBL/GenBank/DDBJ whole genome shotgun (WGS) entry which is preliminary data.</text>
</comment>
<dbReference type="EMBL" id="JAWCUA010000010">
    <property type="protein sequence ID" value="MDU0114245.1"/>
    <property type="molecule type" value="Genomic_DNA"/>
</dbReference>
<gene>
    <name evidence="2" type="ORF">RT723_14850</name>
</gene>
<evidence type="ECO:0000313" key="3">
    <source>
        <dbReference type="Proteomes" id="UP001257914"/>
    </source>
</evidence>
<feature type="domain" description="VOC" evidence="1">
    <location>
        <begin position="6"/>
        <end position="120"/>
    </location>
</feature>
<dbReference type="PANTHER" id="PTHR33993">
    <property type="entry name" value="GLYOXALASE-RELATED"/>
    <property type="match status" value="1"/>
</dbReference>
<dbReference type="SUPFAM" id="SSF54593">
    <property type="entry name" value="Glyoxalase/Bleomycin resistance protein/Dihydroxybiphenyl dioxygenase"/>
    <property type="match status" value="1"/>
</dbReference>
<evidence type="ECO:0000313" key="2">
    <source>
        <dbReference type="EMBL" id="MDU0114245.1"/>
    </source>
</evidence>
<dbReference type="RefSeq" id="WP_315947869.1">
    <property type="nucleotide sequence ID" value="NZ_JAWCUA010000010.1"/>
</dbReference>
<dbReference type="InterPro" id="IPR037523">
    <property type="entry name" value="VOC_core"/>
</dbReference>
<organism evidence="2 3">
    <name type="scientific">Psychrosphaera aquimarina</name>
    <dbReference type="NCBI Taxonomy" id="2044854"/>
    <lineage>
        <taxon>Bacteria</taxon>
        <taxon>Pseudomonadati</taxon>
        <taxon>Pseudomonadota</taxon>
        <taxon>Gammaproteobacteria</taxon>
        <taxon>Alteromonadales</taxon>
        <taxon>Pseudoalteromonadaceae</taxon>
        <taxon>Psychrosphaera</taxon>
    </lineage>
</organism>
<accession>A0ABU3R468</accession>
<proteinExistence type="predicted"/>
<keyword evidence="3" id="KW-1185">Reference proteome</keyword>
<dbReference type="Proteomes" id="UP001257914">
    <property type="component" value="Unassembled WGS sequence"/>
</dbReference>
<dbReference type="InterPro" id="IPR004360">
    <property type="entry name" value="Glyas_Fos-R_dOase_dom"/>
</dbReference>
<dbReference type="Pfam" id="PF00903">
    <property type="entry name" value="Glyoxalase"/>
    <property type="match status" value="1"/>
</dbReference>
<protein>
    <submittedName>
        <fullName evidence="2">VOC family protein</fullName>
    </submittedName>
</protein>
<dbReference type="Gene3D" id="3.10.180.10">
    <property type="entry name" value="2,3-Dihydroxybiphenyl 1,2-Dioxygenase, domain 1"/>
    <property type="match status" value="1"/>
</dbReference>
<evidence type="ECO:0000259" key="1">
    <source>
        <dbReference type="PROSITE" id="PS51819"/>
    </source>
</evidence>